<accession>A0AAV9LWP2</accession>
<comment type="similarity">
    <text evidence="1">Belongs to the glycosyltransferase 64 family.</text>
</comment>
<evidence type="ECO:0000256" key="1">
    <source>
        <dbReference type="ARBA" id="ARBA00008700"/>
    </source>
</evidence>
<evidence type="ECO:0000259" key="5">
    <source>
        <dbReference type="Pfam" id="PF09258"/>
    </source>
</evidence>
<sequence length="299" mass="34113">MNKSIPVFSLHVIITLSIPFFVFSLRTGLPRLSDPCKRPAADLGSLQTDQTTSNPSTPPQILSDLSQNLSLSAASATPITILRQPSSSLNLRFHPHTSITTRSVLICDDDIEPDTNSINFAFNIWKSNPDRLIGFFVRSHNYDLTHKSWIYTMETQKYSIMLTKFMILNFQYLHQYTCNKEYSKLKLIVDEKNNCEDILMNFVIAEQVKKGPILVGAKKVRDWGDARNEGEGMKEREVGLSSRKGEHRKRRGECIGEFHRLLEKMPLKYSYGKVMEAIGEQGLCEKGGKLVYCDKQIFR</sequence>
<dbReference type="Pfam" id="PF09258">
    <property type="entry name" value="Glyco_transf_64"/>
    <property type="match status" value="1"/>
</dbReference>
<dbReference type="PANTHER" id="PTHR48409:SF1">
    <property type="entry name" value="GLYCOSYLTRANSFERASE FAMILY PROTEIN 64 C3"/>
    <property type="match status" value="1"/>
</dbReference>
<dbReference type="InterPro" id="IPR029044">
    <property type="entry name" value="Nucleotide-diphossugar_trans"/>
</dbReference>
<dbReference type="InterPro" id="IPR053318">
    <property type="entry name" value="GT64"/>
</dbReference>
<dbReference type="Proteomes" id="UP001311915">
    <property type="component" value="Unassembled WGS sequence"/>
</dbReference>
<protein>
    <recommendedName>
        <fullName evidence="5">Glycosyl transferase 64 domain-containing protein</fullName>
    </recommendedName>
</protein>
<dbReference type="PANTHER" id="PTHR48409">
    <property type="entry name" value="GLYCOSYLTRANSFERASE FAMILY PROTEIN 64 C3"/>
    <property type="match status" value="1"/>
</dbReference>
<evidence type="ECO:0000256" key="2">
    <source>
        <dbReference type="ARBA" id="ARBA00022679"/>
    </source>
</evidence>
<dbReference type="InterPro" id="IPR015338">
    <property type="entry name" value="GT64_dom"/>
</dbReference>
<name>A0AAV9LWP2_9SOLN</name>
<gene>
    <name evidence="6" type="ORF">R3W88_022183</name>
</gene>
<comment type="caution">
    <text evidence="6">The sequence shown here is derived from an EMBL/GenBank/DDBJ whole genome shotgun (WGS) entry which is preliminary data.</text>
</comment>
<dbReference type="Gene3D" id="3.90.550.10">
    <property type="entry name" value="Spore Coat Polysaccharide Biosynthesis Protein SpsA, Chain A"/>
    <property type="match status" value="1"/>
</dbReference>
<reference evidence="6 7" key="1">
    <citation type="submission" date="2023-10" db="EMBL/GenBank/DDBJ databases">
        <title>Genome-Wide Identification Analysis in wild type Solanum Pinnatisectum Reveals Some Genes Defensing Phytophthora Infestans.</title>
        <authorList>
            <person name="Sun C."/>
        </authorList>
    </citation>
    <scope>NUCLEOTIDE SEQUENCE [LARGE SCALE GENOMIC DNA]</scope>
    <source>
        <strain evidence="6">LQN</strain>
        <tissue evidence="6">Leaf</tissue>
    </source>
</reference>
<evidence type="ECO:0000313" key="7">
    <source>
        <dbReference type="Proteomes" id="UP001311915"/>
    </source>
</evidence>
<feature type="compositionally biased region" description="Polar residues" evidence="4">
    <location>
        <begin position="45"/>
        <end position="55"/>
    </location>
</feature>
<proteinExistence type="inferred from homology"/>
<keyword evidence="7" id="KW-1185">Reference proteome</keyword>
<dbReference type="SUPFAM" id="SSF53448">
    <property type="entry name" value="Nucleotide-diphospho-sugar transferases"/>
    <property type="match status" value="1"/>
</dbReference>
<keyword evidence="3" id="KW-1015">Disulfide bond</keyword>
<dbReference type="AlphaFoldDB" id="A0AAV9LWP2"/>
<evidence type="ECO:0000256" key="3">
    <source>
        <dbReference type="ARBA" id="ARBA00023157"/>
    </source>
</evidence>
<dbReference type="GO" id="GO:0016020">
    <property type="term" value="C:membrane"/>
    <property type="evidence" value="ECO:0007669"/>
    <property type="project" value="InterPro"/>
</dbReference>
<organism evidence="6 7">
    <name type="scientific">Solanum pinnatisectum</name>
    <name type="common">tansyleaf nightshade</name>
    <dbReference type="NCBI Taxonomy" id="50273"/>
    <lineage>
        <taxon>Eukaryota</taxon>
        <taxon>Viridiplantae</taxon>
        <taxon>Streptophyta</taxon>
        <taxon>Embryophyta</taxon>
        <taxon>Tracheophyta</taxon>
        <taxon>Spermatophyta</taxon>
        <taxon>Magnoliopsida</taxon>
        <taxon>eudicotyledons</taxon>
        <taxon>Gunneridae</taxon>
        <taxon>Pentapetalae</taxon>
        <taxon>asterids</taxon>
        <taxon>lamiids</taxon>
        <taxon>Solanales</taxon>
        <taxon>Solanaceae</taxon>
        <taxon>Solanoideae</taxon>
        <taxon>Solaneae</taxon>
        <taxon>Solanum</taxon>
    </lineage>
</organism>
<evidence type="ECO:0000313" key="6">
    <source>
        <dbReference type="EMBL" id="KAK4729195.1"/>
    </source>
</evidence>
<dbReference type="GO" id="GO:0016757">
    <property type="term" value="F:glycosyltransferase activity"/>
    <property type="evidence" value="ECO:0007669"/>
    <property type="project" value="InterPro"/>
</dbReference>
<feature type="region of interest" description="Disordered" evidence="4">
    <location>
        <begin position="40"/>
        <end position="59"/>
    </location>
</feature>
<keyword evidence="2" id="KW-0808">Transferase</keyword>
<dbReference type="EMBL" id="JAWPEI010000004">
    <property type="protein sequence ID" value="KAK4729195.1"/>
    <property type="molecule type" value="Genomic_DNA"/>
</dbReference>
<evidence type="ECO:0000256" key="4">
    <source>
        <dbReference type="SAM" id="MobiDB-lite"/>
    </source>
</evidence>
<feature type="domain" description="Glycosyl transferase 64" evidence="5">
    <location>
        <begin position="70"/>
        <end position="274"/>
    </location>
</feature>